<dbReference type="InterPro" id="IPR000868">
    <property type="entry name" value="Isochorismatase-like_dom"/>
</dbReference>
<evidence type="ECO:0000256" key="1">
    <source>
        <dbReference type="ARBA" id="ARBA00006336"/>
    </source>
</evidence>
<dbReference type="InterPro" id="IPR036380">
    <property type="entry name" value="Isochorismatase-like_sf"/>
</dbReference>
<organism evidence="10 11">
    <name type="scientific">candidate division WOR_3 bacterium SM23_42</name>
    <dbReference type="NCBI Taxonomy" id="1703779"/>
    <lineage>
        <taxon>Bacteria</taxon>
        <taxon>Bacteria division WOR-3</taxon>
    </lineage>
</organism>
<evidence type="ECO:0000313" key="11">
    <source>
        <dbReference type="Proteomes" id="UP000051373"/>
    </source>
</evidence>
<dbReference type="GO" id="GO:0019363">
    <property type="term" value="P:pyridine nucleotide biosynthetic process"/>
    <property type="evidence" value="ECO:0007669"/>
    <property type="project" value="UniProtKB-KW"/>
</dbReference>
<sequence length="209" mass="23006">MNKEKNRMLLVIDVQNDFCPGGSLAVHDGDSVVPVVNRLTSHFDLVVATQDWHPENHVSFVKNHPGRNVHDRIYVDGISQVLWPTHCVAGTHGADFHPALNAENFQLILRKGTHPSVDSYSAFMENDKKTVTGLEGYLKGLRIENVYVCGLATDYCVFRSVMDSVQAGFKTHVVIDGCRGVNVPQGSVDKAIETMKENGVLILHSSGLL</sequence>
<dbReference type="CDD" id="cd01011">
    <property type="entry name" value="nicotinamidase"/>
    <property type="match status" value="1"/>
</dbReference>
<evidence type="ECO:0000259" key="9">
    <source>
        <dbReference type="Pfam" id="PF00857"/>
    </source>
</evidence>
<reference evidence="10 11" key="1">
    <citation type="journal article" date="2015" name="Microbiome">
        <title>Genomic resolution of linkages in carbon, nitrogen, and sulfur cycling among widespread estuary sediment bacteria.</title>
        <authorList>
            <person name="Baker B.J."/>
            <person name="Lazar C.S."/>
            <person name="Teske A.P."/>
            <person name="Dick G.J."/>
        </authorList>
    </citation>
    <scope>NUCLEOTIDE SEQUENCE [LARGE SCALE GENOMIC DNA]</scope>
    <source>
        <strain evidence="10">SM23_42</strain>
    </source>
</reference>
<dbReference type="Pfam" id="PF00857">
    <property type="entry name" value="Isochorismatase"/>
    <property type="match status" value="1"/>
</dbReference>
<evidence type="ECO:0000256" key="8">
    <source>
        <dbReference type="ARBA" id="ARBA00072277"/>
    </source>
</evidence>
<dbReference type="EMBL" id="LJUJ01000010">
    <property type="protein sequence ID" value="KPK63635.1"/>
    <property type="molecule type" value="Genomic_DNA"/>
</dbReference>
<comment type="pathway">
    <text evidence="5">Cofactor biosynthesis; nicotinate biosynthesis; nicotinate from nicotinamide: step 1/1.</text>
</comment>
<dbReference type="EC" id="3.5.1.19" evidence="6"/>
<dbReference type="GO" id="GO:0046872">
    <property type="term" value="F:metal ion binding"/>
    <property type="evidence" value="ECO:0007669"/>
    <property type="project" value="UniProtKB-KW"/>
</dbReference>
<dbReference type="Proteomes" id="UP000051373">
    <property type="component" value="Unassembled WGS sequence"/>
</dbReference>
<keyword evidence="4" id="KW-0378">Hydrolase</keyword>
<keyword evidence="2" id="KW-0662">Pyridine nucleotide biosynthesis</keyword>
<evidence type="ECO:0000256" key="7">
    <source>
        <dbReference type="ARBA" id="ARBA00043224"/>
    </source>
</evidence>
<dbReference type="PANTHER" id="PTHR11080:SF2">
    <property type="entry name" value="LD05707P"/>
    <property type="match status" value="1"/>
</dbReference>
<dbReference type="FunFam" id="3.40.50.850:FF:000006">
    <property type="entry name" value="Bifunctional pyrazinamidase/nicotinamidase"/>
    <property type="match status" value="1"/>
</dbReference>
<accession>A0A0S8FSC6</accession>
<evidence type="ECO:0000256" key="6">
    <source>
        <dbReference type="ARBA" id="ARBA00039017"/>
    </source>
</evidence>
<evidence type="ECO:0000313" key="10">
    <source>
        <dbReference type="EMBL" id="KPK63635.1"/>
    </source>
</evidence>
<dbReference type="PATRIC" id="fig|1703779.3.peg.1628"/>
<proteinExistence type="inferred from homology"/>
<feature type="domain" description="Isochorismatase-like" evidence="9">
    <location>
        <begin position="8"/>
        <end position="201"/>
    </location>
</feature>
<name>A0A0S8FSC6_UNCW3</name>
<dbReference type="SUPFAM" id="SSF52499">
    <property type="entry name" value="Isochorismatase-like hydrolases"/>
    <property type="match status" value="1"/>
</dbReference>
<comment type="caution">
    <text evidence="10">The sequence shown here is derived from an EMBL/GenBank/DDBJ whole genome shotgun (WGS) entry which is preliminary data.</text>
</comment>
<dbReference type="InterPro" id="IPR052347">
    <property type="entry name" value="Isochorismatase_Nicotinamidase"/>
</dbReference>
<dbReference type="STRING" id="1703779.AMJ83_06350"/>
<evidence type="ECO:0000256" key="5">
    <source>
        <dbReference type="ARBA" id="ARBA00037900"/>
    </source>
</evidence>
<evidence type="ECO:0000256" key="4">
    <source>
        <dbReference type="ARBA" id="ARBA00022801"/>
    </source>
</evidence>
<dbReference type="Gene3D" id="3.40.50.850">
    <property type="entry name" value="Isochorismatase-like"/>
    <property type="match status" value="1"/>
</dbReference>
<keyword evidence="3" id="KW-0479">Metal-binding</keyword>
<evidence type="ECO:0000256" key="3">
    <source>
        <dbReference type="ARBA" id="ARBA00022723"/>
    </source>
</evidence>
<dbReference type="NCBIfam" id="NF008623">
    <property type="entry name" value="PRK11609.1"/>
    <property type="match status" value="1"/>
</dbReference>
<gene>
    <name evidence="10" type="ORF">AMJ83_06350</name>
</gene>
<evidence type="ECO:0000256" key="2">
    <source>
        <dbReference type="ARBA" id="ARBA00022642"/>
    </source>
</evidence>
<protein>
    <recommendedName>
        <fullName evidence="8">Nicotinamidase</fullName>
        <ecNumber evidence="6">3.5.1.19</ecNumber>
    </recommendedName>
    <alternativeName>
        <fullName evidence="7">Nicotinamide deamidase</fullName>
    </alternativeName>
</protein>
<dbReference type="AlphaFoldDB" id="A0A0S8FSC6"/>
<dbReference type="PANTHER" id="PTHR11080">
    <property type="entry name" value="PYRAZINAMIDASE/NICOTINAMIDASE"/>
    <property type="match status" value="1"/>
</dbReference>
<dbReference type="GO" id="GO:0008936">
    <property type="term" value="F:nicotinamidase activity"/>
    <property type="evidence" value="ECO:0007669"/>
    <property type="project" value="UniProtKB-EC"/>
</dbReference>
<comment type="similarity">
    <text evidence="1">Belongs to the isochorismatase family.</text>
</comment>